<evidence type="ECO:0000256" key="6">
    <source>
        <dbReference type="RuleBase" id="RU280813"/>
    </source>
</evidence>
<dbReference type="Pfam" id="PF02118">
    <property type="entry name" value="Srg"/>
    <property type="match status" value="1"/>
</dbReference>
<organism evidence="7 8">
    <name type="scientific">Caenorhabditis tropicalis</name>
    <dbReference type="NCBI Taxonomy" id="1561998"/>
    <lineage>
        <taxon>Eukaryota</taxon>
        <taxon>Metazoa</taxon>
        <taxon>Ecdysozoa</taxon>
        <taxon>Nematoda</taxon>
        <taxon>Chromadorea</taxon>
        <taxon>Rhabditida</taxon>
        <taxon>Rhabditina</taxon>
        <taxon>Rhabditomorpha</taxon>
        <taxon>Rhabditoidea</taxon>
        <taxon>Rhabditidae</taxon>
        <taxon>Peloderinae</taxon>
        <taxon>Caenorhabditis</taxon>
    </lineage>
</organism>
<evidence type="ECO:0000313" key="7">
    <source>
        <dbReference type="Proteomes" id="UP000095282"/>
    </source>
</evidence>
<keyword evidence="3" id="KW-0812">Transmembrane</keyword>
<proteinExistence type="inferred from homology"/>
<evidence type="ECO:0000256" key="4">
    <source>
        <dbReference type="ARBA" id="ARBA00022989"/>
    </source>
</evidence>
<evidence type="ECO:0000256" key="2">
    <source>
        <dbReference type="ARBA" id="ARBA00005692"/>
    </source>
</evidence>
<sequence>MAFTVFLIDLFLTSLTVSNYYLTNMKISQDSEFVEFLLEWIPLLTPFASDALTLTHPILLLYFSKTVRRKCIESNCCLRGFSDHRLFADSQAVVVSQPMKSMVAKTSTIRLT</sequence>
<evidence type="ECO:0000256" key="5">
    <source>
        <dbReference type="ARBA" id="ARBA00023136"/>
    </source>
</evidence>
<dbReference type="GO" id="GO:0007606">
    <property type="term" value="P:sensory perception of chemical stimulus"/>
    <property type="evidence" value="ECO:0007669"/>
    <property type="project" value="UniProtKB-UniRule"/>
</dbReference>
<dbReference type="Proteomes" id="UP000095282">
    <property type="component" value="Unplaced"/>
</dbReference>
<dbReference type="AlphaFoldDB" id="A0A1I7UMD9"/>
<comment type="similarity">
    <text evidence="2 6">Belongs to the nematode receptor-like protein srg family.</text>
</comment>
<dbReference type="eggNOG" id="ENOG502TGAT">
    <property type="taxonomic scope" value="Eukaryota"/>
</dbReference>
<keyword evidence="5" id="KW-0472">Membrane</keyword>
<accession>A0A1I7UMD9</accession>
<reference evidence="8" key="1">
    <citation type="submission" date="2016-11" db="UniProtKB">
        <authorList>
            <consortium name="WormBaseParasite"/>
        </authorList>
    </citation>
    <scope>IDENTIFICATION</scope>
</reference>
<keyword evidence="7" id="KW-1185">Reference proteome</keyword>
<keyword evidence="4" id="KW-1133">Transmembrane helix</keyword>
<evidence type="ECO:0000256" key="1">
    <source>
        <dbReference type="ARBA" id="ARBA00004141"/>
    </source>
</evidence>
<comment type="subcellular location">
    <subcellularLocation>
        <location evidence="1">Membrane</location>
        <topology evidence="1">Multi-pass membrane protein</topology>
    </subcellularLocation>
</comment>
<dbReference type="InterPro" id="IPR000609">
    <property type="entry name" value="7TM_GPCR_serpentine_rcpt_Srg"/>
</dbReference>
<dbReference type="STRING" id="1561998.A0A1I7UMD9"/>
<dbReference type="GO" id="GO:0016020">
    <property type="term" value="C:membrane"/>
    <property type="evidence" value="ECO:0007669"/>
    <property type="project" value="UniProtKB-SubCell"/>
</dbReference>
<evidence type="ECO:0000256" key="3">
    <source>
        <dbReference type="ARBA" id="ARBA00022692"/>
    </source>
</evidence>
<dbReference type="WBParaSite" id="Csp11.Scaffold630.g17418.t1">
    <property type="protein sequence ID" value="Csp11.Scaffold630.g17418.t1"/>
    <property type="gene ID" value="Csp11.Scaffold630.g17418"/>
</dbReference>
<evidence type="ECO:0000313" key="8">
    <source>
        <dbReference type="WBParaSite" id="Csp11.Scaffold630.g17418.t1"/>
    </source>
</evidence>
<protein>
    <recommendedName>
        <fullName evidence="6">Serpentine receptor class gamma</fullName>
    </recommendedName>
</protein>
<name>A0A1I7UMD9_9PELO</name>
<dbReference type="GO" id="GO:0004888">
    <property type="term" value="F:transmembrane signaling receptor activity"/>
    <property type="evidence" value="ECO:0007669"/>
    <property type="project" value="InterPro"/>
</dbReference>